<dbReference type="InterPro" id="IPR000362">
    <property type="entry name" value="Fumarate_lyase_fam"/>
</dbReference>
<dbReference type="PROSITE" id="PS00163">
    <property type="entry name" value="FUMARATE_LYASES"/>
    <property type="match status" value="1"/>
</dbReference>
<dbReference type="Proteomes" id="UP000292685">
    <property type="component" value="Unassembled WGS sequence"/>
</dbReference>
<dbReference type="InterPro" id="IPR008948">
    <property type="entry name" value="L-Aspartase-like"/>
</dbReference>
<dbReference type="Gene3D" id="1.10.275.10">
    <property type="entry name" value="Fumarase/aspartase (N-terminal domain)"/>
    <property type="match status" value="1"/>
</dbReference>
<dbReference type="AlphaFoldDB" id="A0A4V2GA28"/>
<proteinExistence type="inferred from homology"/>
<dbReference type="PRINTS" id="PR00149">
    <property type="entry name" value="FUMRATELYASE"/>
</dbReference>
<evidence type="ECO:0000256" key="2">
    <source>
        <dbReference type="ARBA" id="ARBA00034772"/>
    </source>
</evidence>
<dbReference type="OrthoDB" id="9768878at2"/>
<sequence>MDPREVSLLDPVSAGGAAARATGDTAFVQAMLDVESAWAGVLSDAGLIEPAAAEAVAEAADARRYDLASLTARTRDGANALIPLLADLRSTTHEVALAAGADRAGASAAAAAVHRGATSQDIIDTALMLVARRAGAALTADLASAADSLAGLVDAHRGTLAVARSLTQHALPTTFGLRAAGWLSGVVTAADRIRGALDAAPLQWGGAAGTAAALTDVVAGSSATPAGLAASLADRLRLADPGAPWHTQRLPVTSLGAALADVVVAASKVANDVLLGARPEVGELREAASQGRGGSSAMPQKQNPVLAVTIKQAAIAAPAQLGQLYAAAAAAGDERPDGGWHAEWAALRALIRTAGAAAEQLAALTAGLEVDKQRMRANLELSGGLVLSERIMARLAAHARHGDLRGKEAVTALVRAAQTSGASLRELLRAGIDPAVVSDAELDTLLDPDDYLGATDAFIDTHLATYRKLHPDD</sequence>
<organism evidence="4 5">
    <name type="scientific">Zhihengliuella halotolerans</name>
    <dbReference type="NCBI Taxonomy" id="370736"/>
    <lineage>
        <taxon>Bacteria</taxon>
        <taxon>Bacillati</taxon>
        <taxon>Actinomycetota</taxon>
        <taxon>Actinomycetes</taxon>
        <taxon>Micrococcales</taxon>
        <taxon>Micrococcaceae</taxon>
        <taxon>Zhihengliuella</taxon>
    </lineage>
</organism>
<feature type="domain" description="Adenylosuccinate lyase C-terminal" evidence="3">
    <location>
        <begin position="383"/>
        <end position="463"/>
    </location>
</feature>
<evidence type="ECO:0000256" key="1">
    <source>
        <dbReference type="ARBA" id="ARBA00023239"/>
    </source>
</evidence>
<reference evidence="4 5" key="1">
    <citation type="submission" date="2019-02" db="EMBL/GenBank/DDBJ databases">
        <title>Sequencing the genomes of 1000 actinobacteria strains.</title>
        <authorList>
            <person name="Klenk H.-P."/>
        </authorList>
    </citation>
    <scope>NUCLEOTIDE SEQUENCE [LARGE SCALE GENOMIC DNA]</scope>
    <source>
        <strain evidence="4 5">DSM 17364</strain>
    </source>
</reference>
<dbReference type="EMBL" id="SHLA01000001">
    <property type="protein sequence ID" value="RZU62586.1"/>
    <property type="molecule type" value="Genomic_DNA"/>
</dbReference>
<dbReference type="InterPro" id="IPR019468">
    <property type="entry name" value="AdenyloSucc_lyase_C"/>
</dbReference>
<name>A0A4V2GA28_9MICC</name>
<evidence type="ECO:0000313" key="4">
    <source>
        <dbReference type="EMBL" id="RZU62586.1"/>
    </source>
</evidence>
<dbReference type="PANTHER" id="PTHR43172:SF2">
    <property type="entry name" value="ADENYLOSUCCINATE LYASE C-TERMINAL DOMAIN-CONTAINING PROTEIN"/>
    <property type="match status" value="1"/>
</dbReference>
<dbReference type="Gene3D" id="1.20.200.10">
    <property type="entry name" value="Fumarase/aspartase (Central domain)"/>
    <property type="match status" value="1"/>
</dbReference>
<dbReference type="SMART" id="SM00998">
    <property type="entry name" value="ADSL_C"/>
    <property type="match status" value="1"/>
</dbReference>
<dbReference type="InterPro" id="IPR020557">
    <property type="entry name" value="Fumarate_lyase_CS"/>
</dbReference>
<keyword evidence="1" id="KW-0456">Lyase</keyword>
<dbReference type="SUPFAM" id="SSF48557">
    <property type="entry name" value="L-aspartase-like"/>
    <property type="match status" value="1"/>
</dbReference>
<dbReference type="PANTHER" id="PTHR43172">
    <property type="entry name" value="ADENYLOSUCCINATE LYASE"/>
    <property type="match status" value="1"/>
</dbReference>
<gene>
    <name evidence="4" type="ORF">EV380_2184</name>
</gene>
<dbReference type="GO" id="GO:0016829">
    <property type="term" value="F:lyase activity"/>
    <property type="evidence" value="ECO:0007669"/>
    <property type="project" value="UniProtKB-KW"/>
</dbReference>
<dbReference type="GO" id="GO:0016853">
    <property type="term" value="F:isomerase activity"/>
    <property type="evidence" value="ECO:0007669"/>
    <property type="project" value="UniProtKB-KW"/>
</dbReference>
<comment type="similarity">
    <text evidence="2">Belongs to the class-II fumarase/aspartase family.</text>
</comment>
<evidence type="ECO:0000259" key="3">
    <source>
        <dbReference type="SMART" id="SM00998"/>
    </source>
</evidence>
<dbReference type="Pfam" id="PF00206">
    <property type="entry name" value="Lyase_1"/>
    <property type="match status" value="1"/>
</dbReference>
<dbReference type="Gene3D" id="1.10.40.30">
    <property type="entry name" value="Fumarase/aspartase (C-terminal domain)"/>
    <property type="match status" value="1"/>
</dbReference>
<comment type="caution">
    <text evidence="4">The sequence shown here is derived from an EMBL/GenBank/DDBJ whole genome shotgun (WGS) entry which is preliminary data.</text>
</comment>
<keyword evidence="4" id="KW-0413">Isomerase</keyword>
<accession>A0A4V2GA28</accession>
<protein>
    <submittedName>
        <fullName evidence="4">3-carboxy-cis,cis-muconate cycloisomerase</fullName>
    </submittedName>
</protein>
<evidence type="ECO:0000313" key="5">
    <source>
        <dbReference type="Proteomes" id="UP000292685"/>
    </source>
</evidence>
<keyword evidence="5" id="KW-1185">Reference proteome</keyword>
<dbReference type="InterPro" id="IPR022761">
    <property type="entry name" value="Fumarate_lyase_N"/>
</dbReference>
<dbReference type="InterPro" id="IPR024083">
    <property type="entry name" value="Fumarase/histidase_N"/>
</dbReference>